<gene>
    <name evidence="1" type="ORF">DSO57_1031686</name>
</gene>
<comment type="caution">
    <text evidence="1">The sequence shown here is derived from an EMBL/GenBank/DDBJ whole genome shotgun (WGS) entry which is preliminary data.</text>
</comment>
<evidence type="ECO:0000313" key="1">
    <source>
        <dbReference type="EMBL" id="KAJ9072000.1"/>
    </source>
</evidence>
<keyword evidence="2" id="KW-1185">Reference proteome</keyword>
<reference evidence="1" key="1">
    <citation type="submission" date="2022-04" db="EMBL/GenBank/DDBJ databases">
        <title>Genome of the entomopathogenic fungus Entomophthora muscae.</title>
        <authorList>
            <person name="Elya C."/>
            <person name="Lovett B.R."/>
            <person name="Lee E."/>
            <person name="Macias A.M."/>
            <person name="Hajek A.E."/>
            <person name="De Bivort B.L."/>
            <person name="Kasson M.T."/>
            <person name="De Fine Licht H.H."/>
            <person name="Stajich J.E."/>
        </authorList>
    </citation>
    <scope>NUCLEOTIDE SEQUENCE</scope>
    <source>
        <strain evidence="1">Berkeley</strain>
    </source>
</reference>
<organism evidence="1 2">
    <name type="scientific">Entomophthora muscae</name>
    <dbReference type="NCBI Taxonomy" id="34485"/>
    <lineage>
        <taxon>Eukaryota</taxon>
        <taxon>Fungi</taxon>
        <taxon>Fungi incertae sedis</taxon>
        <taxon>Zoopagomycota</taxon>
        <taxon>Entomophthoromycotina</taxon>
        <taxon>Entomophthoromycetes</taxon>
        <taxon>Entomophthorales</taxon>
        <taxon>Entomophthoraceae</taxon>
        <taxon>Entomophthora</taxon>
    </lineage>
</organism>
<name>A0ACC2TBY2_9FUNG</name>
<dbReference type="EMBL" id="QTSX02003070">
    <property type="protein sequence ID" value="KAJ9072000.1"/>
    <property type="molecule type" value="Genomic_DNA"/>
</dbReference>
<dbReference type="Proteomes" id="UP001165960">
    <property type="component" value="Unassembled WGS sequence"/>
</dbReference>
<accession>A0ACC2TBY2</accession>
<protein>
    <submittedName>
        <fullName evidence="1">Uncharacterized protein</fullName>
    </submittedName>
</protein>
<evidence type="ECO:0000313" key="2">
    <source>
        <dbReference type="Proteomes" id="UP001165960"/>
    </source>
</evidence>
<sequence length="158" mass="17240">MKTFQLFVLLGSCLGQTKLNQIDTQLAKCQGINLLELTIEDTLAHFRSGNLLPSQLTACYLTRIQKMNPFLNAIIETNPDAMAIALTLDKTLAKRDLPLYGIPILVKDNIGTLDQMETTAGCVALLGARPKKDADVVKRLRRLGAVVLGKTNMSELSG</sequence>
<proteinExistence type="predicted"/>